<feature type="compositionally biased region" description="Low complexity" evidence="2">
    <location>
        <begin position="25"/>
        <end position="40"/>
    </location>
</feature>
<evidence type="ECO:0000256" key="2">
    <source>
        <dbReference type="SAM" id="MobiDB-lite"/>
    </source>
</evidence>
<proteinExistence type="predicted"/>
<evidence type="ECO:0000256" key="1">
    <source>
        <dbReference type="SAM" id="Coils"/>
    </source>
</evidence>
<feature type="coiled-coil region" evidence="1">
    <location>
        <begin position="91"/>
        <end position="153"/>
    </location>
</feature>
<accession>A0A1I8NK94</accession>
<evidence type="ECO:0008006" key="4">
    <source>
        <dbReference type="Google" id="ProtNLM"/>
    </source>
</evidence>
<keyword evidence="1" id="KW-0175">Coiled coil</keyword>
<feature type="region of interest" description="Disordered" evidence="2">
    <location>
        <begin position="207"/>
        <end position="261"/>
    </location>
</feature>
<dbReference type="EnsemblMetazoa" id="MDOA016522-RA">
    <property type="protein sequence ID" value="MDOA016522-PA"/>
    <property type="gene ID" value="MDOA016522"/>
</dbReference>
<gene>
    <name evidence="3" type="primary">105262478</name>
</gene>
<evidence type="ECO:0000313" key="3">
    <source>
        <dbReference type="EnsemblMetazoa" id="MDOA016522-PA"/>
    </source>
</evidence>
<dbReference type="OrthoDB" id="8068264at2759"/>
<reference evidence="3" key="1">
    <citation type="submission" date="2020-05" db="UniProtKB">
        <authorList>
            <consortium name="EnsemblMetazoa"/>
        </authorList>
    </citation>
    <scope>IDENTIFICATION</scope>
    <source>
        <strain evidence="3">Aabys</strain>
    </source>
</reference>
<dbReference type="VEuPathDB" id="VectorBase:MDOMA2_005680"/>
<feature type="region of interest" description="Disordered" evidence="2">
    <location>
        <begin position="20"/>
        <end position="46"/>
    </location>
</feature>
<protein>
    <recommendedName>
        <fullName evidence="4">CCHC-type domain-containing protein</fullName>
    </recommendedName>
</protein>
<dbReference type="VEuPathDB" id="VectorBase:MDOA016522"/>
<sequence length="662" mass="71636">MADADSDVVGDGVANYESTNVDMSGAIANNNGGANTKGGACDMTPNDKRLEAGNGFGNNSYGQVVMSISHREKKGKKRKHCKCDRDDSYENLKLEAANAELHKALQAVEEKYNTLLAEFNALKERQADNAREFQAMLKRETSYKREVERLEKKNSLKISDDNVPSQQIIEEATMEVDTATAPLAEQSVVTMPVPQVSMVACRAPSQVGKKPILPGGRKEVAAASSKPAATSNGKGSKKVKDAGLNQQKGVTPKGAGKSKLPPPISVYNANVKALNDLVISKLGHDKFTISLVNRKISNFQVLTLEEHQSVRELLVEQGINFYTFTPKGQSIYSVVIEKLPDSYDVKDVEAGLKALPIYLEVKRVVKLGGNKRLVHLDKGSDINGLYKVKRVVKLGGNKRLVHLDKGSDINGLYKVKRLFTNGIVVRKDKKKGLTQCHNCQRHFHVSTNCGMPYCCVKCAGDHGPGKCKIPKGVNKPTMIPVTDPVTGKVTMRPDYVFKCVNCNRTGHAANARDCPTRLKLLAKAAEGKVAKAVETVPKASFPKDSGKIQPNVSFASATSAKAAPKANLTLGQQPKANVVTAQPKANTTLGLPKANMALGEQSLDKVVSGFTLFDELCNEIFGKDFLTSVMQVRQFSEELKSKDKASQAKAMVSLVGMLGING</sequence>
<dbReference type="AlphaFoldDB" id="A0A1I8NK94"/>
<organism evidence="3">
    <name type="scientific">Musca domestica</name>
    <name type="common">House fly</name>
    <dbReference type="NCBI Taxonomy" id="7370"/>
    <lineage>
        <taxon>Eukaryota</taxon>
        <taxon>Metazoa</taxon>
        <taxon>Ecdysozoa</taxon>
        <taxon>Arthropoda</taxon>
        <taxon>Hexapoda</taxon>
        <taxon>Insecta</taxon>
        <taxon>Pterygota</taxon>
        <taxon>Neoptera</taxon>
        <taxon>Endopterygota</taxon>
        <taxon>Diptera</taxon>
        <taxon>Brachycera</taxon>
        <taxon>Muscomorpha</taxon>
        <taxon>Muscoidea</taxon>
        <taxon>Muscidae</taxon>
        <taxon>Musca</taxon>
    </lineage>
</organism>
<name>A0A1I8NK94_MUSDO</name>